<keyword evidence="1" id="KW-0812">Transmembrane</keyword>
<evidence type="ECO:0000256" key="1">
    <source>
        <dbReference type="SAM" id="Phobius"/>
    </source>
</evidence>
<feature type="transmembrane region" description="Helical" evidence="1">
    <location>
        <begin position="40"/>
        <end position="58"/>
    </location>
</feature>
<reference evidence="2" key="1">
    <citation type="journal article" date="2020" name="Nature">
        <title>Giant virus diversity and host interactions through global metagenomics.</title>
        <authorList>
            <person name="Schulz F."/>
            <person name="Roux S."/>
            <person name="Paez-Espino D."/>
            <person name="Jungbluth S."/>
            <person name="Walsh D.A."/>
            <person name="Denef V.J."/>
            <person name="McMahon K.D."/>
            <person name="Konstantinidis K.T."/>
            <person name="Eloe-Fadrosh E.A."/>
            <person name="Kyrpides N.C."/>
            <person name="Woyke T."/>
        </authorList>
    </citation>
    <scope>NUCLEOTIDE SEQUENCE</scope>
    <source>
        <strain evidence="2">GVMAG-M-3300025860-25</strain>
    </source>
</reference>
<evidence type="ECO:0000313" key="2">
    <source>
        <dbReference type="EMBL" id="QHU01152.1"/>
    </source>
</evidence>
<dbReference type="EMBL" id="MN740335">
    <property type="protein sequence ID" value="QHU01152.1"/>
    <property type="molecule type" value="Genomic_DNA"/>
</dbReference>
<sequence>MSFFTKETIDEKNNMLLIFTAMLILIFSIFVIIKFESPKGVAVALGAVIIAGVLIIVFI</sequence>
<keyword evidence="1" id="KW-0472">Membrane</keyword>
<proteinExistence type="predicted"/>
<dbReference type="AlphaFoldDB" id="A0A6C0J685"/>
<feature type="transmembrane region" description="Helical" evidence="1">
    <location>
        <begin position="15"/>
        <end position="33"/>
    </location>
</feature>
<accession>A0A6C0J685</accession>
<organism evidence="2">
    <name type="scientific">viral metagenome</name>
    <dbReference type="NCBI Taxonomy" id="1070528"/>
    <lineage>
        <taxon>unclassified sequences</taxon>
        <taxon>metagenomes</taxon>
        <taxon>organismal metagenomes</taxon>
    </lineage>
</organism>
<keyword evidence="1" id="KW-1133">Transmembrane helix</keyword>
<name>A0A6C0J685_9ZZZZ</name>
<protein>
    <submittedName>
        <fullName evidence="2">Uncharacterized protein</fullName>
    </submittedName>
</protein>